<reference evidence="12" key="1">
    <citation type="journal article" date="2015" name="BMC Genomics">
        <title>Genomic and transcriptomic analysis of the endophytic fungus Pestalotiopsis fici reveals its lifestyle and high potential for synthesis of natural products.</title>
        <authorList>
            <person name="Wang X."/>
            <person name="Zhang X."/>
            <person name="Liu L."/>
            <person name="Xiang M."/>
            <person name="Wang W."/>
            <person name="Sun X."/>
            <person name="Che Y."/>
            <person name="Guo L."/>
            <person name="Liu G."/>
            <person name="Guo L."/>
            <person name="Wang C."/>
            <person name="Yin W.B."/>
            <person name="Stadler M."/>
            <person name="Zhang X."/>
            <person name="Liu X."/>
        </authorList>
    </citation>
    <scope>NUCLEOTIDE SEQUENCE [LARGE SCALE GENOMIC DNA]</scope>
    <source>
        <strain evidence="12">W106-1 / CGMCC3.15140</strain>
    </source>
</reference>
<dbReference type="SUPFAM" id="SSF51905">
    <property type="entry name" value="FAD/NAD(P)-binding domain"/>
    <property type="match status" value="2"/>
</dbReference>
<comment type="catalytic activity">
    <reaction evidence="9">
        <text>L-ornithine + NADPH + O2 = N(5)-hydroxy-L-ornithine + NADP(+) + H2O</text>
        <dbReference type="Rhea" id="RHEA:41508"/>
        <dbReference type="ChEBI" id="CHEBI:15377"/>
        <dbReference type="ChEBI" id="CHEBI:15379"/>
        <dbReference type="ChEBI" id="CHEBI:46911"/>
        <dbReference type="ChEBI" id="CHEBI:57783"/>
        <dbReference type="ChEBI" id="CHEBI:58349"/>
        <dbReference type="ChEBI" id="CHEBI:78275"/>
        <dbReference type="EC" id="1.14.13.196"/>
    </reaction>
</comment>
<dbReference type="InterPro" id="IPR050346">
    <property type="entry name" value="FMO-like"/>
</dbReference>
<dbReference type="EMBL" id="KI912121">
    <property type="protein sequence ID" value="ETS73528.1"/>
    <property type="molecule type" value="Genomic_DNA"/>
</dbReference>
<dbReference type="Proteomes" id="UP000030651">
    <property type="component" value="Unassembled WGS sequence"/>
</dbReference>
<dbReference type="PANTHER" id="PTHR23023">
    <property type="entry name" value="DIMETHYLANILINE MONOOXYGENASE"/>
    <property type="match status" value="1"/>
</dbReference>
<dbReference type="GO" id="GO:0016491">
    <property type="term" value="F:oxidoreductase activity"/>
    <property type="evidence" value="ECO:0007669"/>
    <property type="project" value="UniProtKB-KW"/>
</dbReference>
<dbReference type="KEGG" id="pfy:PFICI_14474"/>
<evidence type="ECO:0000313" key="11">
    <source>
        <dbReference type="EMBL" id="ETS73528.1"/>
    </source>
</evidence>
<dbReference type="Pfam" id="PF13434">
    <property type="entry name" value="Lys_Orn_oxgnase"/>
    <property type="match status" value="1"/>
</dbReference>
<keyword evidence="6" id="KW-0274">FAD</keyword>
<evidence type="ECO:0000256" key="2">
    <source>
        <dbReference type="ARBA" id="ARBA00004924"/>
    </source>
</evidence>
<dbReference type="eggNOG" id="KOG1399">
    <property type="taxonomic scope" value="Eukaryota"/>
</dbReference>
<dbReference type="InParanoid" id="W3WI09"/>
<evidence type="ECO:0000256" key="6">
    <source>
        <dbReference type="ARBA" id="ARBA00022827"/>
    </source>
</evidence>
<dbReference type="InterPro" id="IPR036188">
    <property type="entry name" value="FAD/NAD-bd_sf"/>
</dbReference>
<keyword evidence="7" id="KW-0521">NADP</keyword>
<organism evidence="11 12">
    <name type="scientific">Pestalotiopsis fici (strain W106-1 / CGMCC3.15140)</name>
    <dbReference type="NCBI Taxonomy" id="1229662"/>
    <lineage>
        <taxon>Eukaryota</taxon>
        <taxon>Fungi</taxon>
        <taxon>Dikarya</taxon>
        <taxon>Ascomycota</taxon>
        <taxon>Pezizomycotina</taxon>
        <taxon>Sordariomycetes</taxon>
        <taxon>Xylariomycetidae</taxon>
        <taxon>Amphisphaeriales</taxon>
        <taxon>Sporocadaceae</taxon>
        <taxon>Pestalotiopsis</taxon>
    </lineage>
</organism>
<dbReference type="EC" id="1.14.13.196" evidence="4"/>
<evidence type="ECO:0000256" key="3">
    <source>
        <dbReference type="ARBA" id="ARBA00007588"/>
    </source>
</evidence>
<keyword evidence="5" id="KW-0285">Flavoprotein</keyword>
<dbReference type="GeneID" id="19279487"/>
<dbReference type="InterPro" id="IPR025700">
    <property type="entry name" value="Lys/Orn_oxygenase"/>
</dbReference>
<keyword evidence="8" id="KW-0560">Oxidoreductase</keyword>
<keyword evidence="12" id="KW-1185">Reference proteome</keyword>
<dbReference type="RefSeq" id="XP_007841246.1">
    <property type="nucleotide sequence ID" value="XM_007843055.1"/>
</dbReference>
<evidence type="ECO:0000256" key="9">
    <source>
        <dbReference type="ARBA" id="ARBA00047598"/>
    </source>
</evidence>
<accession>W3WI09</accession>
<evidence type="ECO:0000313" key="12">
    <source>
        <dbReference type="Proteomes" id="UP000030651"/>
    </source>
</evidence>
<dbReference type="HOGENOM" id="CLU_019225_1_0_1"/>
<proteinExistence type="inferred from homology"/>
<evidence type="ECO:0000256" key="7">
    <source>
        <dbReference type="ARBA" id="ARBA00022857"/>
    </source>
</evidence>
<gene>
    <name evidence="11" type="ORF">PFICI_14474</name>
</gene>
<comment type="cofactor">
    <cofactor evidence="1">
        <name>FAD</name>
        <dbReference type="ChEBI" id="CHEBI:57692"/>
    </cofactor>
</comment>
<comment type="catalytic activity">
    <reaction evidence="10">
        <text>L-ornithine + NADH + O2 = N(5)-hydroxy-L-ornithine + NAD(+) + H2O</text>
        <dbReference type="Rhea" id="RHEA:41512"/>
        <dbReference type="ChEBI" id="CHEBI:15377"/>
        <dbReference type="ChEBI" id="CHEBI:15379"/>
        <dbReference type="ChEBI" id="CHEBI:46911"/>
        <dbReference type="ChEBI" id="CHEBI:57540"/>
        <dbReference type="ChEBI" id="CHEBI:57945"/>
        <dbReference type="ChEBI" id="CHEBI:78275"/>
        <dbReference type="EC" id="1.14.13.196"/>
    </reaction>
</comment>
<evidence type="ECO:0000256" key="1">
    <source>
        <dbReference type="ARBA" id="ARBA00001974"/>
    </source>
</evidence>
<comment type="similarity">
    <text evidence="3">Belongs to the lysine N(6)-hydroxylase/L-ornithine N(5)-oxygenase family.</text>
</comment>
<comment type="pathway">
    <text evidence="2">Siderophore biosynthesis.</text>
</comment>
<dbReference type="OrthoDB" id="2915840at2759"/>
<evidence type="ECO:0000256" key="8">
    <source>
        <dbReference type="ARBA" id="ARBA00023002"/>
    </source>
</evidence>
<dbReference type="OMA" id="VCCTGWK"/>
<dbReference type="Gene3D" id="3.50.50.60">
    <property type="entry name" value="FAD/NAD(P)-binding domain"/>
    <property type="match status" value="1"/>
</dbReference>
<evidence type="ECO:0000256" key="5">
    <source>
        <dbReference type="ARBA" id="ARBA00022630"/>
    </source>
</evidence>
<evidence type="ECO:0000256" key="10">
    <source>
        <dbReference type="ARBA" id="ARBA00049248"/>
    </source>
</evidence>
<name>W3WI09_PESFW</name>
<evidence type="ECO:0000256" key="4">
    <source>
        <dbReference type="ARBA" id="ARBA00012881"/>
    </source>
</evidence>
<protein>
    <recommendedName>
        <fullName evidence="4">L-ornithine N(5)-monooxygenase [NAD(P)H]</fullName>
        <ecNumber evidence="4">1.14.13.196</ecNumber>
    </recommendedName>
</protein>
<sequence length="574" mass="65554">MAKAHLEVHPNASMLVLDSAKSVGGVWAKERLYPGLKTNNLLGSYEFSDFPMSPGRFDVRPGEHISGDAVHDYLEQFANHFGIASRLRLGHTVESAELLDSGDWLLQVVSVDLKPSRPPIERVIARKMVVATGLTSKPYIPTFSGQDLFNRDLFHAKELSQRSNSLKQAKHVVVIGGNKSAWDACFSVAEAGAQAHMIIRPSGGGPSWVWPVLFSPLKLSIQRLASTRFATWFDPCIWTEKKGLTGWIRRFLHETRLGRIFVSAFWRLLQYYAYKSHRYNDHPETQKLKPWVNPFWMGNSLSIHNYSSSWFDLVRQGRITIHIADVGRLSEGRVHLSDDTTLDADALVCCTGWIQKPSIQFLRNGTNSKIGLNTRETEVMNQVAMARKEIYHRMPALRQPPRIIRTRETPQATLDVSNRCLQTEHRFQLYRFIIPADGDTLRHKNLAFIGSHLALTAVMISQLQALWITAFFSNEINTLKTSNIDFARVMYETILHNEYTRIRHPPTAGGCGERCPDLTFDCLPYMDLLMQDLGLNPFRRYKRDGFWSEICGRYMPSDYKGIVQEWMDTKRPQS</sequence>
<dbReference type="AlphaFoldDB" id="W3WI09"/>